<dbReference type="NCBIfam" id="TIGR04057">
    <property type="entry name" value="SusC_RagA_signa"/>
    <property type="match status" value="1"/>
</dbReference>
<dbReference type="InterPro" id="IPR012910">
    <property type="entry name" value="Plug_dom"/>
</dbReference>
<dbReference type="Gene3D" id="2.60.40.1120">
    <property type="entry name" value="Carboxypeptidase-like, regulatory domain"/>
    <property type="match status" value="1"/>
</dbReference>
<feature type="signal peptide" evidence="9">
    <location>
        <begin position="1"/>
        <end position="20"/>
    </location>
</feature>
<dbReference type="GO" id="GO:0044718">
    <property type="term" value="P:siderophore transmembrane transport"/>
    <property type="evidence" value="ECO:0007669"/>
    <property type="project" value="TreeGrafter"/>
</dbReference>
<protein>
    <submittedName>
        <fullName evidence="11">TonB-dependent receptor</fullName>
    </submittedName>
</protein>
<dbReference type="SUPFAM" id="SSF56935">
    <property type="entry name" value="Porins"/>
    <property type="match status" value="1"/>
</dbReference>
<evidence type="ECO:0000256" key="7">
    <source>
        <dbReference type="ARBA" id="ARBA00023237"/>
    </source>
</evidence>
<dbReference type="InterPro" id="IPR023997">
    <property type="entry name" value="TonB-dep_OMP_SusC/RagA_CS"/>
</dbReference>
<keyword evidence="7 8" id="KW-0998">Cell outer membrane</keyword>
<reference evidence="11 12" key="1">
    <citation type="submission" date="2018-09" db="EMBL/GenBank/DDBJ databases">
        <title>Genome sequencing of strain 6GH32-13.</title>
        <authorList>
            <person name="Weon H.-Y."/>
            <person name="Heo J."/>
            <person name="Kwon S.-W."/>
        </authorList>
    </citation>
    <scope>NUCLEOTIDE SEQUENCE [LARGE SCALE GENOMIC DNA]</scope>
    <source>
        <strain evidence="11 12">5GH32-13</strain>
    </source>
</reference>
<dbReference type="PROSITE" id="PS52016">
    <property type="entry name" value="TONB_DEPENDENT_REC_3"/>
    <property type="match status" value="1"/>
</dbReference>
<keyword evidence="5 9" id="KW-0732">Signal</keyword>
<evidence type="ECO:0000259" key="10">
    <source>
        <dbReference type="Pfam" id="PF07715"/>
    </source>
</evidence>
<evidence type="ECO:0000256" key="6">
    <source>
        <dbReference type="ARBA" id="ARBA00023136"/>
    </source>
</evidence>
<keyword evidence="11" id="KW-0675">Receptor</keyword>
<dbReference type="InterPro" id="IPR036942">
    <property type="entry name" value="Beta-barrel_TonB_sf"/>
</dbReference>
<feature type="domain" description="TonB-dependent receptor plug" evidence="10">
    <location>
        <begin position="123"/>
        <end position="226"/>
    </location>
</feature>
<dbReference type="InterPro" id="IPR008969">
    <property type="entry name" value="CarboxyPept-like_regulatory"/>
</dbReference>
<evidence type="ECO:0000256" key="5">
    <source>
        <dbReference type="ARBA" id="ARBA00022729"/>
    </source>
</evidence>
<evidence type="ECO:0000256" key="8">
    <source>
        <dbReference type="PROSITE-ProRule" id="PRU01360"/>
    </source>
</evidence>
<dbReference type="SUPFAM" id="SSF49464">
    <property type="entry name" value="Carboxypeptidase regulatory domain-like"/>
    <property type="match status" value="1"/>
</dbReference>
<comment type="subcellular location">
    <subcellularLocation>
        <location evidence="1 8">Cell outer membrane</location>
        <topology evidence="1 8">Multi-pass membrane protein</topology>
    </subcellularLocation>
</comment>
<evidence type="ECO:0000256" key="9">
    <source>
        <dbReference type="SAM" id="SignalP"/>
    </source>
</evidence>
<dbReference type="KEGG" id="pseg:D3H65_03735"/>
<name>A0A3B7MNE0_9BACT</name>
<dbReference type="RefSeq" id="WP_119048973.1">
    <property type="nucleotide sequence ID" value="NZ_CP032157.1"/>
</dbReference>
<evidence type="ECO:0000256" key="2">
    <source>
        <dbReference type="ARBA" id="ARBA00022448"/>
    </source>
</evidence>
<keyword evidence="3 8" id="KW-1134">Transmembrane beta strand</keyword>
<dbReference type="EMBL" id="CP032157">
    <property type="protein sequence ID" value="AXY73135.1"/>
    <property type="molecule type" value="Genomic_DNA"/>
</dbReference>
<dbReference type="InterPro" id="IPR018247">
    <property type="entry name" value="EF_Hand_1_Ca_BS"/>
</dbReference>
<dbReference type="InterPro" id="IPR037066">
    <property type="entry name" value="Plug_dom_sf"/>
</dbReference>
<dbReference type="Proteomes" id="UP000263900">
    <property type="component" value="Chromosome"/>
</dbReference>
<dbReference type="InterPro" id="IPR023996">
    <property type="entry name" value="TonB-dep_OMP_SusC/RagA"/>
</dbReference>
<gene>
    <name evidence="11" type="ORF">D3H65_03735</name>
</gene>
<proteinExistence type="inferred from homology"/>
<keyword evidence="4 8" id="KW-0812">Transmembrane</keyword>
<evidence type="ECO:0000256" key="3">
    <source>
        <dbReference type="ARBA" id="ARBA00022452"/>
    </source>
</evidence>
<keyword evidence="12" id="KW-1185">Reference proteome</keyword>
<dbReference type="PROSITE" id="PS00018">
    <property type="entry name" value="EF_HAND_1"/>
    <property type="match status" value="1"/>
</dbReference>
<dbReference type="OrthoDB" id="9768177at2"/>
<dbReference type="Pfam" id="PF13715">
    <property type="entry name" value="CarbopepD_reg_2"/>
    <property type="match status" value="1"/>
</dbReference>
<dbReference type="Gene3D" id="2.170.130.10">
    <property type="entry name" value="TonB-dependent receptor, plug domain"/>
    <property type="match status" value="1"/>
</dbReference>
<dbReference type="NCBIfam" id="TIGR04056">
    <property type="entry name" value="OMP_RagA_SusC"/>
    <property type="match status" value="1"/>
</dbReference>
<dbReference type="Gene3D" id="2.40.170.20">
    <property type="entry name" value="TonB-dependent receptor, beta-barrel domain"/>
    <property type="match status" value="1"/>
</dbReference>
<keyword evidence="2 8" id="KW-0813">Transport</keyword>
<dbReference type="PANTHER" id="PTHR30069:SF29">
    <property type="entry name" value="HEMOGLOBIN AND HEMOGLOBIN-HAPTOGLOBIN-BINDING PROTEIN 1-RELATED"/>
    <property type="match status" value="1"/>
</dbReference>
<sequence length="1053" mass="116644">MKRLYYILFLACAFPFLAVAQQKVISGKVTDASRTALPGVTVSVRSSNGNASTDVYKSAATTDSQGSFSITVPQGATALVFTFVGKKEVVETIGTRTVMNVTMTDGDDQLSDVVVIGYGTRKKETLTGSVSNISNKDIQTTTSVSLAQKLQGKVAGLQIRQLSGEPGTFENMINIRGFGAPLYVIDGIVRDGSSEFQRLNADDIESVSFLKDASAAIYGFGSSNGVVIVTTKKGARGKASFNYTGVVGFSQPTDVPRMANASEWMQMRNEANLNMYTSPTPFITKEELQKWIDGAPGYESTDWYDAALKKTSITQQHNLSASGGNEKTQYYIGLAYVDEGSYLRSNDMNYKRYNFRSNITTELAKNLKAEVLIGGRYDIRTTPGENFFNIFKGTRVTLPTEKPYANGNPLYPAMVTPSTQNPLALSDRSITGYSETVNRGVQSTFSLTYDVPFVKGLTLKGTAAYDLNSYQGKDVSKPYTLYTYVNGDYVPSPQRVGTGGISNGYGNSNRFVVIGQANYATTIANHHNVALLGAFEQRQDWSRNADLRRIYDFYTIDQINAASGNGMTNGGGEGQSASQAVLGRFNYDYDKKYLLELAFRYMGTYAYPPDTRWGFFPIISGGWRISEENFMKNIPVISNLKLRASYGRVGEQAGGPFQWIQGFSLSGGGQYEFTNGSLTTGAQAPGLVNPSLTWVTAKTADIGIEVGLWNNKLTLEAAVYRRDRLGIPARKNVSLPNTFGASLPEENLNSDRTQGIEFTIGYNDRIGKDFRFNVSGNFNFARSQNLYVERGPFQSSWDKWKNGTAYRYDDIIWSYTYLGQFQNMDEIANYPIQGGDNANTRELPGDFKYSDINNDGMIDDKDMLPMYLGANGTNDNQNPRGKNPKINYGLTLNASYKGFDINLLLQGSAMYTVRFSEVYAEVLAFRGNTPAYFFDRWHRADPYNPKSDWIPGKWPATRFNGDVGAMYRESSVWRKDASYVRLKSVELGYTFENKLFSGSGIKKLRVFVSGFNLLTIADPFVKAFDPERLEGLFNAGFNYPLSKIYNVGLNLNF</sequence>
<dbReference type="InterPro" id="IPR039426">
    <property type="entry name" value="TonB-dep_rcpt-like"/>
</dbReference>
<feature type="chain" id="PRO_5017739509" evidence="9">
    <location>
        <begin position="21"/>
        <end position="1053"/>
    </location>
</feature>
<evidence type="ECO:0000313" key="12">
    <source>
        <dbReference type="Proteomes" id="UP000263900"/>
    </source>
</evidence>
<comment type="similarity">
    <text evidence="8">Belongs to the TonB-dependent receptor family.</text>
</comment>
<dbReference type="PANTHER" id="PTHR30069">
    <property type="entry name" value="TONB-DEPENDENT OUTER MEMBRANE RECEPTOR"/>
    <property type="match status" value="1"/>
</dbReference>
<evidence type="ECO:0000256" key="1">
    <source>
        <dbReference type="ARBA" id="ARBA00004571"/>
    </source>
</evidence>
<dbReference type="GO" id="GO:0015344">
    <property type="term" value="F:siderophore uptake transmembrane transporter activity"/>
    <property type="evidence" value="ECO:0007669"/>
    <property type="project" value="TreeGrafter"/>
</dbReference>
<evidence type="ECO:0000256" key="4">
    <source>
        <dbReference type="ARBA" id="ARBA00022692"/>
    </source>
</evidence>
<dbReference type="AlphaFoldDB" id="A0A3B7MNE0"/>
<dbReference type="GO" id="GO:0009279">
    <property type="term" value="C:cell outer membrane"/>
    <property type="evidence" value="ECO:0007669"/>
    <property type="project" value="UniProtKB-SubCell"/>
</dbReference>
<accession>A0A3B7MNE0</accession>
<keyword evidence="6 8" id="KW-0472">Membrane</keyword>
<dbReference type="Pfam" id="PF07715">
    <property type="entry name" value="Plug"/>
    <property type="match status" value="1"/>
</dbReference>
<organism evidence="11 12">
    <name type="scientific">Paraflavitalea soli</name>
    <dbReference type="NCBI Taxonomy" id="2315862"/>
    <lineage>
        <taxon>Bacteria</taxon>
        <taxon>Pseudomonadati</taxon>
        <taxon>Bacteroidota</taxon>
        <taxon>Chitinophagia</taxon>
        <taxon>Chitinophagales</taxon>
        <taxon>Chitinophagaceae</taxon>
        <taxon>Paraflavitalea</taxon>
    </lineage>
</organism>
<evidence type="ECO:0000313" key="11">
    <source>
        <dbReference type="EMBL" id="AXY73135.1"/>
    </source>
</evidence>